<comment type="caution">
    <text evidence="3">The sequence shown here is derived from an EMBL/GenBank/DDBJ whole genome shotgun (WGS) entry which is preliminary data.</text>
</comment>
<sequence length="232" mass="26216">MKQPIGIIGGMGPQASSELYRLLIERARANYGVRTNDAYPEILIDSVPVPDFLSDTDQMEQAAKMLEDRVGRLTRYGIGSLTLACNTACILIDRLQKRTNVPIISVIDEVANRINKSFRVLLLASPTSLRMKLYQNALSSLGILFVVPKEEDYGKIELIIRGVLDDDDRQKLMKQLVEIADRYRKETNVDGIVLGCTELPLVFPDRYPIQFYSSLSILADVLLKRYYTEEVV</sequence>
<evidence type="ECO:0000256" key="1">
    <source>
        <dbReference type="ARBA" id="ARBA00007847"/>
    </source>
</evidence>
<keyword evidence="2" id="KW-0413">Isomerase</keyword>
<dbReference type="Proteomes" id="UP000177416">
    <property type="component" value="Unassembled WGS sequence"/>
</dbReference>
<dbReference type="Gene3D" id="3.40.50.1860">
    <property type="match status" value="2"/>
</dbReference>
<dbReference type="InterPro" id="IPR033134">
    <property type="entry name" value="Asp/Glu_racemase_AS_2"/>
</dbReference>
<dbReference type="Pfam" id="PF01177">
    <property type="entry name" value="Asp_Glu_race"/>
    <property type="match status" value="1"/>
</dbReference>
<protein>
    <recommendedName>
        <fullName evidence="5">Aspartate racemase</fullName>
    </recommendedName>
</protein>
<dbReference type="PANTHER" id="PTHR21198">
    <property type="entry name" value="GLUTAMATE RACEMASE"/>
    <property type="match status" value="1"/>
</dbReference>
<dbReference type="GO" id="GO:0047661">
    <property type="term" value="F:amino-acid racemase activity"/>
    <property type="evidence" value="ECO:0007669"/>
    <property type="project" value="InterPro"/>
</dbReference>
<evidence type="ECO:0000313" key="4">
    <source>
        <dbReference type="Proteomes" id="UP000177416"/>
    </source>
</evidence>
<evidence type="ECO:0000313" key="3">
    <source>
        <dbReference type="EMBL" id="OGG12632.1"/>
    </source>
</evidence>
<name>A0A1F5ZKK4_9BACT</name>
<comment type="similarity">
    <text evidence="1">Belongs to the aspartate/glutamate racemases family.</text>
</comment>
<evidence type="ECO:0008006" key="5">
    <source>
        <dbReference type="Google" id="ProtNLM"/>
    </source>
</evidence>
<dbReference type="InterPro" id="IPR015942">
    <property type="entry name" value="Asp/Glu/hydantoin_racemase"/>
</dbReference>
<dbReference type="AlphaFoldDB" id="A0A1F5ZKK4"/>
<dbReference type="PROSITE" id="PS00924">
    <property type="entry name" value="ASP_GLU_RACEMASE_2"/>
    <property type="match status" value="1"/>
</dbReference>
<dbReference type="PANTHER" id="PTHR21198:SF7">
    <property type="entry name" value="ASPARTATE-GLUTAMATE RACEMASE FAMILY"/>
    <property type="match status" value="1"/>
</dbReference>
<reference evidence="3 4" key="1">
    <citation type="journal article" date="2016" name="Nat. Commun.">
        <title>Thousands of microbial genomes shed light on interconnected biogeochemical processes in an aquifer system.</title>
        <authorList>
            <person name="Anantharaman K."/>
            <person name="Brown C.T."/>
            <person name="Hug L.A."/>
            <person name="Sharon I."/>
            <person name="Castelle C.J."/>
            <person name="Probst A.J."/>
            <person name="Thomas B.C."/>
            <person name="Singh A."/>
            <person name="Wilkins M.J."/>
            <person name="Karaoz U."/>
            <person name="Brodie E.L."/>
            <person name="Williams K.H."/>
            <person name="Hubbard S.S."/>
            <person name="Banfield J.F."/>
        </authorList>
    </citation>
    <scope>NUCLEOTIDE SEQUENCE [LARGE SCALE GENOMIC DNA]</scope>
</reference>
<dbReference type="NCBIfam" id="TIGR00035">
    <property type="entry name" value="asp_race"/>
    <property type="match status" value="1"/>
</dbReference>
<proteinExistence type="inferred from homology"/>
<gene>
    <name evidence="3" type="ORF">A2875_05475</name>
</gene>
<dbReference type="SUPFAM" id="SSF53681">
    <property type="entry name" value="Aspartate/glutamate racemase"/>
    <property type="match status" value="2"/>
</dbReference>
<accession>A0A1F5ZKK4</accession>
<organism evidence="3 4">
    <name type="scientific">Candidatus Gottesmanbacteria bacterium RIFCSPHIGHO2_01_FULL_46_14</name>
    <dbReference type="NCBI Taxonomy" id="1798380"/>
    <lineage>
        <taxon>Bacteria</taxon>
        <taxon>Candidatus Gottesmaniibacteriota</taxon>
    </lineage>
</organism>
<dbReference type="EMBL" id="MFJJ01000058">
    <property type="protein sequence ID" value="OGG12632.1"/>
    <property type="molecule type" value="Genomic_DNA"/>
</dbReference>
<dbReference type="InterPro" id="IPR004380">
    <property type="entry name" value="Asp_race"/>
</dbReference>
<dbReference type="InterPro" id="IPR001920">
    <property type="entry name" value="Asp/Glu_race"/>
</dbReference>
<evidence type="ECO:0000256" key="2">
    <source>
        <dbReference type="ARBA" id="ARBA00023235"/>
    </source>
</evidence>